<accession>A0ACC2FK24</accession>
<dbReference type="Proteomes" id="UP001157502">
    <property type="component" value="Chromosome 26"/>
</dbReference>
<keyword evidence="2" id="KW-1185">Reference proteome</keyword>
<sequence length="158" mass="16955">MFSFFGHRNKESSKKSSSEGETDGFVIVGESAEELRQRNQNVNAYKPSCNVVVQPLKSSSTASPQPRSSLAPAPPSVIGPSPGPAWEPPAPVVEAPPCLPELLGDVPFILAPHVLAMQTGGPGFPSFPEMLLSNRDINQNMASFCYDFTLENSVLCDH</sequence>
<comment type="caution">
    <text evidence="1">The sequence shown here is derived from an EMBL/GenBank/DDBJ whole genome shotgun (WGS) entry which is preliminary data.</text>
</comment>
<organism evidence="1 2">
    <name type="scientific">Dallia pectoralis</name>
    <name type="common">Alaska blackfish</name>
    <dbReference type="NCBI Taxonomy" id="75939"/>
    <lineage>
        <taxon>Eukaryota</taxon>
        <taxon>Metazoa</taxon>
        <taxon>Chordata</taxon>
        <taxon>Craniata</taxon>
        <taxon>Vertebrata</taxon>
        <taxon>Euteleostomi</taxon>
        <taxon>Actinopterygii</taxon>
        <taxon>Neopterygii</taxon>
        <taxon>Teleostei</taxon>
        <taxon>Protacanthopterygii</taxon>
        <taxon>Esociformes</taxon>
        <taxon>Umbridae</taxon>
        <taxon>Dallia</taxon>
    </lineage>
</organism>
<evidence type="ECO:0000313" key="2">
    <source>
        <dbReference type="Proteomes" id="UP001157502"/>
    </source>
</evidence>
<name>A0ACC2FK24_DALPE</name>
<evidence type="ECO:0000313" key="1">
    <source>
        <dbReference type="EMBL" id="KAJ7991705.1"/>
    </source>
</evidence>
<gene>
    <name evidence="1" type="ORF">DPEC_G00286650</name>
</gene>
<dbReference type="EMBL" id="CM055753">
    <property type="protein sequence ID" value="KAJ7991705.1"/>
    <property type="molecule type" value="Genomic_DNA"/>
</dbReference>
<proteinExistence type="predicted"/>
<protein>
    <submittedName>
        <fullName evidence="1">Uncharacterized protein</fullName>
    </submittedName>
</protein>
<reference evidence="1" key="1">
    <citation type="submission" date="2021-05" db="EMBL/GenBank/DDBJ databases">
        <authorList>
            <person name="Pan Q."/>
            <person name="Jouanno E."/>
            <person name="Zahm M."/>
            <person name="Klopp C."/>
            <person name="Cabau C."/>
            <person name="Louis A."/>
            <person name="Berthelot C."/>
            <person name="Parey E."/>
            <person name="Roest Crollius H."/>
            <person name="Montfort J."/>
            <person name="Robinson-Rechavi M."/>
            <person name="Bouchez O."/>
            <person name="Lampietro C."/>
            <person name="Lopez Roques C."/>
            <person name="Donnadieu C."/>
            <person name="Postlethwait J."/>
            <person name="Bobe J."/>
            <person name="Dillon D."/>
            <person name="Chandos A."/>
            <person name="von Hippel F."/>
            <person name="Guiguen Y."/>
        </authorList>
    </citation>
    <scope>NUCLEOTIDE SEQUENCE</scope>
    <source>
        <strain evidence="1">YG-Jan2019</strain>
    </source>
</reference>